<protein>
    <recommendedName>
        <fullName evidence="4">Auxin-responsive protein</fullName>
    </recommendedName>
</protein>
<evidence type="ECO:0000313" key="2">
    <source>
        <dbReference type="EMBL" id="RRT51526.1"/>
    </source>
</evidence>
<evidence type="ECO:0000313" key="3">
    <source>
        <dbReference type="Proteomes" id="UP000287651"/>
    </source>
</evidence>
<comment type="similarity">
    <text evidence="1">Belongs to the ARG7 family.</text>
</comment>
<gene>
    <name evidence="2" type="ORF">B296_00027450</name>
</gene>
<proteinExistence type="inferred from homology"/>
<sequence length="144" mass="16517">MLSPRRLHEIASKWQKMAALRRKRISWMRRDASPEFNTKGTSIAEKGHFVVYSSEGRRFVIPMAILGTKMFQDLLRLSEEEFGFSGDGPISLPCDAVFLEYVLSMLKRRGSKDAEREMLISGFMSHCSRISLYNVGHSQQLPVF</sequence>
<dbReference type="PANTHER" id="PTHR31175">
    <property type="entry name" value="AUXIN-RESPONSIVE FAMILY PROTEIN"/>
    <property type="match status" value="1"/>
</dbReference>
<organism evidence="2 3">
    <name type="scientific">Ensete ventricosum</name>
    <name type="common">Abyssinian banana</name>
    <name type="synonym">Musa ensete</name>
    <dbReference type="NCBI Taxonomy" id="4639"/>
    <lineage>
        <taxon>Eukaryota</taxon>
        <taxon>Viridiplantae</taxon>
        <taxon>Streptophyta</taxon>
        <taxon>Embryophyta</taxon>
        <taxon>Tracheophyta</taxon>
        <taxon>Spermatophyta</taxon>
        <taxon>Magnoliopsida</taxon>
        <taxon>Liliopsida</taxon>
        <taxon>Zingiberales</taxon>
        <taxon>Musaceae</taxon>
        <taxon>Ensete</taxon>
    </lineage>
</organism>
<dbReference type="GO" id="GO:0009733">
    <property type="term" value="P:response to auxin"/>
    <property type="evidence" value="ECO:0007669"/>
    <property type="project" value="InterPro"/>
</dbReference>
<dbReference type="EMBL" id="AMZH03012177">
    <property type="protein sequence ID" value="RRT51526.1"/>
    <property type="molecule type" value="Genomic_DNA"/>
</dbReference>
<name>A0A426YIL8_ENSVE</name>
<dbReference type="PANTHER" id="PTHR31175:SF120">
    <property type="entry name" value="OS09G0547100 PROTEIN"/>
    <property type="match status" value="1"/>
</dbReference>
<comment type="caution">
    <text evidence="2">The sequence shown here is derived from an EMBL/GenBank/DDBJ whole genome shotgun (WGS) entry which is preliminary data.</text>
</comment>
<dbReference type="InterPro" id="IPR003676">
    <property type="entry name" value="SAUR_fam"/>
</dbReference>
<accession>A0A426YIL8</accession>
<evidence type="ECO:0008006" key="4">
    <source>
        <dbReference type="Google" id="ProtNLM"/>
    </source>
</evidence>
<dbReference type="AlphaFoldDB" id="A0A426YIL8"/>
<evidence type="ECO:0000256" key="1">
    <source>
        <dbReference type="ARBA" id="ARBA00006974"/>
    </source>
</evidence>
<dbReference type="Proteomes" id="UP000287651">
    <property type="component" value="Unassembled WGS sequence"/>
</dbReference>
<dbReference type="Pfam" id="PF02519">
    <property type="entry name" value="Auxin_inducible"/>
    <property type="match status" value="1"/>
</dbReference>
<reference evidence="2 3" key="1">
    <citation type="journal article" date="2014" name="Agronomy (Basel)">
        <title>A Draft Genome Sequence for Ensete ventricosum, the Drought-Tolerant Tree Against Hunger.</title>
        <authorList>
            <person name="Harrison J."/>
            <person name="Moore K.A."/>
            <person name="Paszkiewicz K."/>
            <person name="Jones T."/>
            <person name="Grant M."/>
            <person name="Ambacheew D."/>
            <person name="Muzemil S."/>
            <person name="Studholme D.J."/>
        </authorList>
    </citation>
    <scope>NUCLEOTIDE SEQUENCE [LARGE SCALE GENOMIC DNA]</scope>
</reference>